<dbReference type="InterPro" id="IPR000045">
    <property type="entry name" value="Prepilin_IV_endopep_pep"/>
</dbReference>
<evidence type="ECO:0000313" key="14">
    <source>
        <dbReference type="Proteomes" id="UP000579281"/>
    </source>
</evidence>
<dbReference type="InterPro" id="IPR014032">
    <property type="entry name" value="Peptidase_A24A_bac"/>
</dbReference>
<evidence type="ECO:0000256" key="5">
    <source>
        <dbReference type="ARBA" id="ARBA00022692"/>
    </source>
</evidence>
<evidence type="ECO:0000256" key="8">
    <source>
        <dbReference type="RuleBase" id="RU003793"/>
    </source>
</evidence>
<organism evidence="13 14">
    <name type="scientific">Anaerosolibacter carboniphilus</name>
    <dbReference type="NCBI Taxonomy" id="1417629"/>
    <lineage>
        <taxon>Bacteria</taxon>
        <taxon>Bacillati</taxon>
        <taxon>Bacillota</taxon>
        <taxon>Clostridia</taxon>
        <taxon>Peptostreptococcales</taxon>
        <taxon>Thermotaleaceae</taxon>
        <taxon>Anaerosolibacter</taxon>
    </lineage>
</organism>
<dbReference type="GO" id="GO:0006465">
    <property type="term" value="P:signal peptide processing"/>
    <property type="evidence" value="ECO:0007669"/>
    <property type="project" value="TreeGrafter"/>
</dbReference>
<dbReference type="RefSeq" id="WP_243183244.1">
    <property type="nucleotide sequence ID" value="NZ_JACHEN010000016.1"/>
</dbReference>
<gene>
    <name evidence="13" type="ORF">HNQ80_002709</name>
</gene>
<feature type="transmembrane region" description="Helical" evidence="10">
    <location>
        <begin position="96"/>
        <end position="114"/>
    </location>
</feature>
<proteinExistence type="inferred from homology"/>
<keyword evidence="6 10" id="KW-1133">Transmembrane helix</keyword>
<keyword evidence="3" id="KW-1003">Cell membrane</keyword>
<dbReference type="GO" id="GO:0032259">
    <property type="term" value="P:methylation"/>
    <property type="evidence" value="ECO:0007669"/>
    <property type="project" value="UniProtKB-KW"/>
</dbReference>
<dbReference type="Proteomes" id="UP000579281">
    <property type="component" value="Unassembled WGS sequence"/>
</dbReference>
<keyword evidence="5 9" id="KW-0812">Transmembrane</keyword>
<evidence type="ECO:0000256" key="6">
    <source>
        <dbReference type="ARBA" id="ARBA00022989"/>
    </source>
</evidence>
<comment type="catalytic activity">
    <reaction evidence="9">
        <text>Typically cleaves a -Gly-|-Phe- bond to release an N-terminal, basic peptide of 5-8 residues from type IV prepilin, and then N-methylates the new N-terminal amino group, the methyl donor being S-adenosyl-L-methionine.</text>
        <dbReference type="EC" id="3.4.23.43"/>
    </reaction>
</comment>
<feature type="transmembrane region" description="Helical" evidence="10">
    <location>
        <begin position="190"/>
        <end position="211"/>
    </location>
</feature>
<evidence type="ECO:0000256" key="3">
    <source>
        <dbReference type="ARBA" id="ARBA00022475"/>
    </source>
</evidence>
<keyword evidence="9" id="KW-0511">Multifunctional enzyme</keyword>
<keyword evidence="4" id="KW-0997">Cell inner membrane</keyword>
<evidence type="ECO:0000256" key="7">
    <source>
        <dbReference type="ARBA" id="ARBA00023136"/>
    </source>
</evidence>
<keyword evidence="7 10" id="KW-0472">Membrane</keyword>
<comment type="similarity">
    <text evidence="2 8">Belongs to the peptidase A24 family.</text>
</comment>
<keyword evidence="9 13" id="KW-0378">Hydrolase</keyword>
<dbReference type="AlphaFoldDB" id="A0A841L2M7"/>
<feature type="transmembrane region" description="Helical" evidence="10">
    <location>
        <begin position="123"/>
        <end position="140"/>
    </location>
</feature>
<comment type="caution">
    <text evidence="13">The sequence shown here is derived from an EMBL/GenBank/DDBJ whole genome shotgun (WGS) entry which is preliminary data.</text>
</comment>
<comment type="function">
    <text evidence="9">Plays an essential role in type IV pili and type II pseudopili formation by proteolytically removing the leader sequence from substrate proteins and subsequently monomethylating the alpha-amino group of the newly exposed N-terminal phenylalanine.</text>
</comment>
<evidence type="ECO:0000259" key="11">
    <source>
        <dbReference type="Pfam" id="PF01478"/>
    </source>
</evidence>
<dbReference type="InterPro" id="IPR010627">
    <property type="entry name" value="Prepilin_pept_A24_N"/>
</dbReference>
<evidence type="ECO:0000256" key="2">
    <source>
        <dbReference type="ARBA" id="ARBA00005801"/>
    </source>
</evidence>
<evidence type="ECO:0000256" key="9">
    <source>
        <dbReference type="RuleBase" id="RU003794"/>
    </source>
</evidence>
<keyword evidence="9 13" id="KW-0808">Transferase</keyword>
<evidence type="ECO:0000313" key="13">
    <source>
        <dbReference type="EMBL" id="MBB6216605.1"/>
    </source>
</evidence>
<feature type="domain" description="Prepilin type IV endopeptidase peptidase" evidence="11">
    <location>
        <begin position="101"/>
        <end position="206"/>
    </location>
</feature>
<dbReference type="EC" id="2.1.1.-" evidence="9"/>
<protein>
    <recommendedName>
        <fullName evidence="9">Prepilin leader peptidase/N-methyltransferase</fullName>
        <ecNumber evidence="9">2.1.1.-</ecNumber>
        <ecNumber evidence="9">3.4.23.43</ecNumber>
    </recommendedName>
</protein>
<evidence type="ECO:0000259" key="12">
    <source>
        <dbReference type="Pfam" id="PF06750"/>
    </source>
</evidence>
<keyword evidence="14" id="KW-1185">Reference proteome</keyword>
<dbReference type="EMBL" id="JACHEN010000016">
    <property type="protein sequence ID" value="MBB6216605.1"/>
    <property type="molecule type" value="Genomic_DNA"/>
</dbReference>
<reference evidence="13 14" key="1">
    <citation type="submission" date="2020-08" db="EMBL/GenBank/DDBJ databases">
        <title>Genomic Encyclopedia of Type Strains, Phase IV (KMG-IV): sequencing the most valuable type-strain genomes for metagenomic binning, comparative biology and taxonomic classification.</title>
        <authorList>
            <person name="Goeker M."/>
        </authorList>
    </citation>
    <scope>NUCLEOTIDE SEQUENCE [LARGE SCALE GENOMIC DNA]</scope>
    <source>
        <strain evidence="13 14">DSM 103526</strain>
    </source>
</reference>
<dbReference type="GO" id="GO:0008168">
    <property type="term" value="F:methyltransferase activity"/>
    <property type="evidence" value="ECO:0007669"/>
    <property type="project" value="UniProtKB-KW"/>
</dbReference>
<feature type="domain" description="Prepilin peptidase A24 N-terminal" evidence="12">
    <location>
        <begin position="7"/>
        <end position="90"/>
    </location>
</feature>
<dbReference type="Pfam" id="PF06750">
    <property type="entry name" value="A24_N_bact"/>
    <property type="match status" value="1"/>
</dbReference>
<evidence type="ECO:0000256" key="10">
    <source>
        <dbReference type="SAM" id="Phobius"/>
    </source>
</evidence>
<comment type="subcellular location">
    <subcellularLocation>
        <location evidence="1">Cell inner membrane</location>
        <topology evidence="1">Multi-pass membrane protein</topology>
    </subcellularLocation>
    <subcellularLocation>
        <location evidence="9">Cell membrane</location>
        <topology evidence="9">Multi-pass membrane protein</topology>
    </subcellularLocation>
</comment>
<keyword evidence="9" id="KW-0645">Protease</keyword>
<dbReference type="GO" id="GO:0004190">
    <property type="term" value="F:aspartic-type endopeptidase activity"/>
    <property type="evidence" value="ECO:0007669"/>
    <property type="project" value="UniProtKB-EC"/>
</dbReference>
<feature type="transmembrane region" description="Helical" evidence="10">
    <location>
        <begin position="223"/>
        <end position="246"/>
    </location>
</feature>
<dbReference type="PANTHER" id="PTHR30487:SF0">
    <property type="entry name" value="PREPILIN LEADER PEPTIDASE_N-METHYLTRANSFERASE-RELATED"/>
    <property type="match status" value="1"/>
</dbReference>
<keyword evidence="9 13" id="KW-0489">Methyltransferase</keyword>
<dbReference type="EC" id="3.4.23.43" evidence="9"/>
<evidence type="ECO:0000256" key="4">
    <source>
        <dbReference type="ARBA" id="ARBA00022519"/>
    </source>
</evidence>
<dbReference type="PANTHER" id="PTHR30487">
    <property type="entry name" value="TYPE 4 PREPILIN-LIKE PROTEINS LEADER PEPTIDE-PROCESSING ENZYME"/>
    <property type="match status" value="1"/>
</dbReference>
<dbReference type="PRINTS" id="PR00864">
    <property type="entry name" value="PREPILNPTASE"/>
</dbReference>
<feature type="transmembrane region" description="Helical" evidence="10">
    <location>
        <begin position="146"/>
        <end position="169"/>
    </location>
</feature>
<evidence type="ECO:0000256" key="1">
    <source>
        <dbReference type="ARBA" id="ARBA00004429"/>
    </source>
</evidence>
<dbReference type="Pfam" id="PF01478">
    <property type="entry name" value="Peptidase_A24"/>
    <property type="match status" value="1"/>
</dbReference>
<accession>A0A841L2M7</accession>
<dbReference type="Gene3D" id="1.20.120.1220">
    <property type="match status" value="1"/>
</dbReference>
<dbReference type="GO" id="GO:0005886">
    <property type="term" value="C:plasma membrane"/>
    <property type="evidence" value="ECO:0007669"/>
    <property type="project" value="UniProtKB-SubCell"/>
</dbReference>
<sequence length="250" mass="27423">MLIIVGLFGLIIGSFLNVCIWRIPRGESIAFPSSHCPQCNTFLKPVDLIPVASFILFRGKCRYCGEKISLQYPMIEALNGLIYVLLYTRFGYSLDFIQYAALSSLLLTISLIDIQHQIIPDHLTFIGLMLALGFGMSTFIEVEGTLGAHLLGLLIGGGFLLLVAFVTNGAMGGGDIKLMGMLGLWLGWKWTLLTMLLSFVIGACVSLLLLVAKIKTRKDAIPFGPFIAIAALMTVLYGNDIINYYVTNFL</sequence>
<feature type="transmembrane region" description="Helical" evidence="10">
    <location>
        <begin position="6"/>
        <end position="23"/>
    </location>
</feature>
<dbReference type="InterPro" id="IPR050882">
    <property type="entry name" value="Prepilin_peptidase/N-MTase"/>
</dbReference>
<name>A0A841L2M7_9FIRM</name>